<protein>
    <submittedName>
        <fullName evidence="1">Uncharacterized protein</fullName>
    </submittedName>
</protein>
<evidence type="ECO:0000313" key="2">
    <source>
        <dbReference type="Proteomes" id="UP000001312"/>
    </source>
</evidence>
<proteinExistence type="predicted"/>
<dbReference type="InParanoid" id="A7F6L6"/>
<dbReference type="GeneID" id="5481863"/>
<reference evidence="2" key="1">
    <citation type="journal article" date="2011" name="PLoS Genet.">
        <title>Genomic analysis of the necrotrophic fungal pathogens Sclerotinia sclerotiorum and Botrytis cinerea.</title>
        <authorList>
            <person name="Amselem J."/>
            <person name="Cuomo C.A."/>
            <person name="van Kan J.A."/>
            <person name="Viaud M."/>
            <person name="Benito E.P."/>
            <person name="Couloux A."/>
            <person name="Coutinho P.M."/>
            <person name="de Vries R.P."/>
            <person name="Dyer P.S."/>
            <person name="Fillinger S."/>
            <person name="Fournier E."/>
            <person name="Gout L."/>
            <person name="Hahn M."/>
            <person name="Kohn L."/>
            <person name="Lapalu N."/>
            <person name="Plummer K.M."/>
            <person name="Pradier J.M."/>
            <person name="Quevillon E."/>
            <person name="Sharon A."/>
            <person name="Simon A."/>
            <person name="ten Have A."/>
            <person name="Tudzynski B."/>
            <person name="Tudzynski P."/>
            <person name="Wincker P."/>
            <person name="Andrew M."/>
            <person name="Anthouard V."/>
            <person name="Beever R.E."/>
            <person name="Beffa R."/>
            <person name="Benoit I."/>
            <person name="Bouzid O."/>
            <person name="Brault B."/>
            <person name="Chen Z."/>
            <person name="Choquer M."/>
            <person name="Collemare J."/>
            <person name="Cotton P."/>
            <person name="Danchin E.G."/>
            <person name="Da Silva C."/>
            <person name="Gautier A."/>
            <person name="Giraud C."/>
            <person name="Giraud T."/>
            <person name="Gonzalez C."/>
            <person name="Grossetete S."/>
            <person name="Guldener U."/>
            <person name="Henrissat B."/>
            <person name="Howlett B.J."/>
            <person name="Kodira C."/>
            <person name="Kretschmer M."/>
            <person name="Lappartient A."/>
            <person name="Leroch M."/>
            <person name="Levis C."/>
            <person name="Mauceli E."/>
            <person name="Neuveglise C."/>
            <person name="Oeser B."/>
            <person name="Pearson M."/>
            <person name="Poulain J."/>
            <person name="Poussereau N."/>
            <person name="Quesneville H."/>
            <person name="Rascle C."/>
            <person name="Schumacher J."/>
            <person name="Segurens B."/>
            <person name="Sexton A."/>
            <person name="Silva E."/>
            <person name="Sirven C."/>
            <person name="Soanes D.M."/>
            <person name="Talbot N.J."/>
            <person name="Templeton M."/>
            <person name="Yandava C."/>
            <person name="Yarden O."/>
            <person name="Zeng Q."/>
            <person name="Rollins J.A."/>
            <person name="Lebrun M.H."/>
            <person name="Dickman M."/>
        </authorList>
    </citation>
    <scope>NUCLEOTIDE SEQUENCE [LARGE SCALE GENOMIC DNA]</scope>
    <source>
        <strain evidence="2">ATCC 18683 / 1980 / Ss-1</strain>
    </source>
</reference>
<dbReference type="Proteomes" id="UP000001312">
    <property type="component" value="Unassembled WGS sequence"/>
</dbReference>
<dbReference type="KEGG" id="ssl:SS1G_13245"/>
<gene>
    <name evidence="1" type="ORF">SS1G_13245</name>
</gene>
<dbReference type="EMBL" id="CH476644">
    <property type="protein sequence ID" value="EDN98387.1"/>
    <property type="molecule type" value="Genomic_DNA"/>
</dbReference>
<sequence length="104" mass="11723">MRSSKKLSFAPLPVSQPFPVSTASRRAFTSVNYAVGELTALRRVLEGPDGYHYQYRGWYYQVIGNNPRSTDTFFAAAEVASKNKERDAWGLVNEAESLVAHMEY</sequence>
<organism evidence="1 2">
    <name type="scientific">Sclerotinia sclerotiorum (strain ATCC 18683 / 1980 / Ss-1)</name>
    <name type="common">White mold</name>
    <name type="synonym">Whetzelinia sclerotiorum</name>
    <dbReference type="NCBI Taxonomy" id="665079"/>
    <lineage>
        <taxon>Eukaryota</taxon>
        <taxon>Fungi</taxon>
        <taxon>Dikarya</taxon>
        <taxon>Ascomycota</taxon>
        <taxon>Pezizomycotina</taxon>
        <taxon>Leotiomycetes</taxon>
        <taxon>Helotiales</taxon>
        <taxon>Sclerotiniaceae</taxon>
        <taxon>Sclerotinia</taxon>
    </lineage>
</organism>
<dbReference type="RefSeq" id="XP_001585729.1">
    <property type="nucleotide sequence ID" value="XM_001585679.1"/>
</dbReference>
<dbReference type="AlphaFoldDB" id="A7F6L6"/>
<keyword evidence="2" id="KW-1185">Reference proteome</keyword>
<name>A7F6L6_SCLS1</name>
<evidence type="ECO:0000313" key="1">
    <source>
        <dbReference type="EMBL" id="EDN98387.1"/>
    </source>
</evidence>
<accession>A7F6L6</accession>